<comment type="caution">
    <text evidence="1">The sequence shown here is derived from an EMBL/GenBank/DDBJ whole genome shotgun (WGS) entry which is preliminary data.</text>
</comment>
<reference evidence="1 2" key="1">
    <citation type="journal article" date="2016" name="Nat. Commun.">
        <title>Thousands of microbial genomes shed light on interconnected biogeochemical processes in an aquifer system.</title>
        <authorList>
            <person name="Anantharaman K."/>
            <person name="Brown C.T."/>
            <person name="Hug L.A."/>
            <person name="Sharon I."/>
            <person name="Castelle C.J."/>
            <person name="Probst A.J."/>
            <person name="Thomas B.C."/>
            <person name="Singh A."/>
            <person name="Wilkins M.J."/>
            <person name="Karaoz U."/>
            <person name="Brodie E.L."/>
            <person name="Williams K.H."/>
            <person name="Hubbard S.S."/>
            <person name="Banfield J.F."/>
        </authorList>
    </citation>
    <scope>NUCLEOTIDE SEQUENCE [LARGE SCALE GENOMIC DNA]</scope>
</reference>
<dbReference type="Proteomes" id="UP000177950">
    <property type="component" value="Unassembled WGS sequence"/>
</dbReference>
<sequence>MRIGLKPLDRLLRGVHRRCARQQCRPYLQDEFVNKTTSHSKQARIARVRAGAAVYQHDRRLDVARVGDFHGKISSTRHGT</sequence>
<dbReference type="EMBL" id="MFSV01000026">
    <property type="protein sequence ID" value="OGI58981.1"/>
    <property type="molecule type" value="Genomic_DNA"/>
</dbReference>
<proteinExistence type="predicted"/>
<dbReference type="AlphaFoldDB" id="A0A1F6UNL8"/>
<name>A0A1F6UNL8_9PROT</name>
<gene>
    <name evidence="1" type="ORF">A2V58_01260</name>
</gene>
<accession>A0A1F6UNL8</accession>
<evidence type="ECO:0000313" key="1">
    <source>
        <dbReference type="EMBL" id="OGI58981.1"/>
    </source>
</evidence>
<organism evidence="1 2">
    <name type="scientific">Candidatus Muproteobacteria bacterium RBG_19FT_COMBO_61_10</name>
    <dbReference type="NCBI Taxonomy" id="1817761"/>
    <lineage>
        <taxon>Bacteria</taxon>
        <taxon>Pseudomonadati</taxon>
        <taxon>Pseudomonadota</taxon>
        <taxon>Candidatus Muproteobacteria</taxon>
    </lineage>
</organism>
<protein>
    <submittedName>
        <fullName evidence="1">Uncharacterized protein</fullName>
    </submittedName>
</protein>
<evidence type="ECO:0000313" key="2">
    <source>
        <dbReference type="Proteomes" id="UP000177950"/>
    </source>
</evidence>